<comment type="caution">
    <text evidence="11">The sequence shown here is derived from an EMBL/GenBank/DDBJ whole genome shotgun (WGS) entry which is preliminary data.</text>
</comment>
<feature type="domain" description="Mur ligase central" evidence="10">
    <location>
        <begin position="120"/>
        <end position="302"/>
    </location>
</feature>
<dbReference type="HAMAP" id="MF_00639">
    <property type="entry name" value="MurD"/>
    <property type="match status" value="1"/>
</dbReference>
<evidence type="ECO:0000259" key="10">
    <source>
        <dbReference type="Pfam" id="PF08245"/>
    </source>
</evidence>
<protein>
    <recommendedName>
        <fullName evidence="7 8">UDP-N-acetylmuramoylalanine--D-glutamate ligase</fullName>
        <ecNumber evidence="7 8">6.3.2.9</ecNumber>
    </recommendedName>
    <alternativeName>
        <fullName evidence="7">D-glutamic acid-adding enzyme</fullName>
    </alternativeName>
    <alternativeName>
        <fullName evidence="7">UDP-N-acetylmuramoyl-L-alanyl-D-glutamate synthetase</fullName>
    </alternativeName>
</protein>
<dbReference type="GO" id="GO:0071555">
    <property type="term" value="P:cell wall organization"/>
    <property type="evidence" value="ECO:0007669"/>
    <property type="project" value="UniProtKB-KW"/>
</dbReference>
<keyword evidence="5 7" id="KW-0547">Nucleotide-binding</keyword>
<dbReference type="EC" id="6.3.2.9" evidence="7 8"/>
<dbReference type="GO" id="GO:0008360">
    <property type="term" value="P:regulation of cell shape"/>
    <property type="evidence" value="ECO:0007669"/>
    <property type="project" value="UniProtKB-KW"/>
</dbReference>
<feature type="binding site" evidence="7">
    <location>
        <begin position="122"/>
        <end position="128"/>
    </location>
    <ligand>
        <name>ATP</name>
        <dbReference type="ChEBI" id="CHEBI:30616"/>
    </ligand>
</feature>
<comment type="pathway">
    <text evidence="2 7 8">Cell wall biogenesis; peptidoglycan biosynthesis.</text>
</comment>
<dbReference type="EMBL" id="VUNC01000006">
    <property type="protein sequence ID" value="MST73093.1"/>
    <property type="molecule type" value="Genomic_DNA"/>
</dbReference>
<proteinExistence type="inferred from homology"/>
<dbReference type="RefSeq" id="WP_154435730.1">
    <property type="nucleotide sequence ID" value="NZ_VUNC01000006.1"/>
</dbReference>
<keyword evidence="4 7" id="KW-0436">Ligase</keyword>
<keyword evidence="3 7" id="KW-0963">Cytoplasm</keyword>
<evidence type="ECO:0000256" key="8">
    <source>
        <dbReference type="RuleBase" id="RU003664"/>
    </source>
</evidence>
<dbReference type="UniPathway" id="UPA00219"/>
<dbReference type="Gene3D" id="3.90.190.20">
    <property type="entry name" value="Mur ligase, C-terminal domain"/>
    <property type="match status" value="1"/>
</dbReference>
<comment type="similarity">
    <text evidence="7">Belongs to the MurCDEF family.</text>
</comment>
<dbReference type="SUPFAM" id="SSF53623">
    <property type="entry name" value="MurD-like peptide ligases, catalytic domain"/>
    <property type="match status" value="1"/>
</dbReference>
<dbReference type="InterPro" id="IPR036565">
    <property type="entry name" value="Mur-like_cat_sf"/>
</dbReference>
<evidence type="ECO:0000256" key="6">
    <source>
        <dbReference type="ARBA" id="ARBA00022840"/>
    </source>
</evidence>
<sequence>MSDENSNLTSLGRVLVLGLGKTGRAVADYLAAQSRSRVSSVTLYGGVTSSEGEASRALRAAGVDVVLGTEDVSGEYDLCVVSPGISEFCPFFAAASEHAREVVSEPEFAWRESPQRWVAITGSNGKTTTTTLATELICKVVPAVAVGNIGNLCIDEVAKRPEGEWFVAELSSFQLAVTSRLHPRIACLLNVTPDHLEWHGTMENYAAAKEKVFANLGAGDLAIVSEDDSWTLGAIGRLEARGLRVLHLNVASDPKTACAAFVRDGMLVVRLDGSEHELVAASDLHIKGLHNEENALAAAAIALEVGVGDGLVRDGLLEFQPLEHRIEPCGEVGGVRFVNDSKATNTDSVEKALTAFPAGSIVVMLGGHDKGTDLTSLAAAVSRDCKAAVCFGAAGERIARAVEAAGGGVRVIRAGRLADAFEKAVDVAEQGDVVLLSPACSSFDEFANMAERGRSFKAMVHALSRGESN</sequence>
<dbReference type="InterPro" id="IPR036615">
    <property type="entry name" value="Mur_ligase_C_dom_sf"/>
</dbReference>
<dbReference type="GO" id="GO:0005737">
    <property type="term" value="C:cytoplasm"/>
    <property type="evidence" value="ECO:0007669"/>
    <property type="project" value="UniProtKB-SubCell"/>
</dbReference>
<evidence type="ECO:0000256" key="5">
    <source>
        <dbReference type="ARBA" id="ARBA00022741"/>
    </source>
</evidence>
<dbReference type="InterPro" id="IPR004101">
    <property type="entry name" value="Mur_ligase_C"/>
</dbReference>
<keyword evidence="7 8" id="KW-0961">Cell wall biogenesis/degradation</keyword>
<organism evidence="11 12">
    <name type="scientific">Olsenella porci</name>
    <dbReference type="NCBI Taxonomy" id="2652279"/>
    <lineage>
        <taxon>Bacteria</taxon>
        <taxon>Bacillati</taxon>
        <taxon>Actinomycetota</taxon>
        <taxon>Coriobacteriia</taxon>
        <taxon>Coriobacteriales</taxon>
        <taxon>Atopobiaceae</taxon>
        <taxon>Olsenella</taxon>
    </lineage>
</organism>
<evidence type="ECO:0000313" key="11">
    <source>
        <dbReference type="EMBL" id="MST73093.1"/>
    </source>
</evidence>
<dbReference type="Gene3D" id="3.40.1190.10">
    <property type="entry name" value="Mur-like, catalytic domain"/>
    <property type="match status" value="1"/>
</dbReference>
<comment type="subcellular location">
    <subcellularLocation>
        <location evidence="1 7 8">Cytoplasm</location>
    </subcellularLocation>
</comment>
<dbReference type="GO" id="GO:0009252">
    <property type="term" value="P:peptidoglycan biosynthetic process"/>
    <property type="evidence" value="ECO:0007669"/>
    <property type="project" value="UniProtKB-UniRule"/>
</dbReference>
<evidence type="ECO:0000256" key="7">
    <source>
        <dbReference type="HAMAP-Rule" id="MF_00639"/>
    </source>
</evidence>
<name>A0A6N7XFL6_9ACTN</name>
<dbReference type="Pfam" id="PF02875">
    <property type="entry name" value="Mur_ligase_C"/>
    <property type="match status" value="1"/>
</dbReference>
<comment type="catalytic activity">
    <reaction evidence="7 8">
        <text>UDP-N-acetyl-alpha-D-muramoyl-L-alanine + D-glutamate + ATP = UDP-N-acetyl-alpha-D-muramoyl-L-alanyl-D-glutamate + ADP + phosphate + H(+)</text>
        <dbReference type="Rhea" id="RHEA:16429"/>
        <dbReference type="ChEBI" id="CHEBI:15378"/>
        <dbReference type="ChEBI" id="CHEBI:29986"/>
        <dbReference type="ChEBI" id="CHEBI:30616"/>
        <dbReference type="ChEBI" id="CHEBI:43474"/>
        <dbReference type="ChEBI" id="CHEBI:83898"/>
        <dbReference type="ChEBI" id="CHEBI:83900"/>
        <dbReference type="ChEBI" id="CHEBI:456216"/>
        <dbReference type="EC" id="6.3.2.9"/>
    </reaction>
</comment>
<dbReference type="PANTHER" id="PTHR43692:SF1">
    <property type="entry name" value="UDP-N-ACETYLMURAMOYLALANINE--D-GLUTAMATE LIGASE"/>
    <property type="match status" value="1"/>
</dbReference>
<keyword evidence="7 8" id="KW-0131">Cell cycle</keyword>
<evidence type="ECO:0000313" key="12">
    <source>
        <dbReference type="Proteomes" id="UP000469325"/>
    </source>
</evidence>
<dbReference type="GO" id="GO:0008764">
    <property type="term" value="F:UDP-N-acetylmuramoylalanine-D-glutamate ligase activity"/>
    <property type="evidence" value="ECO:0007669"/>
    <property type="project" value="UniProtKB-UniRule"/>
</dbReference>
<dbReference type="SUPFAM" id="SSF51984">
    <property type="entry name" value="MurCD N-terminal domain"/>
    <property type="match status" value="1"/>
</dbReference>
<keyword evidence="6 7" id="KW-0067">ATP-binding</keyword>
<evidence type="ECO:0000256" key="4">
    <source>
        <dbReference type="ARBA" id="ARBA00022598"/>
    </source>
</evidence>
<keyword evidence="12" id="KW-1185">Reference proteome</keyword>
<feature type="domain" description="Mur ligase C-terminal" evidence="9">
    <location>
        <begin position="324"/>
        <end position="440"/>
    </location>
</feature>
<dbReference type="SUPFAM" id="SSF53244">
    <property type="entry name" value="MurD-like peptide ligases, peptide-binding domain"/>
    <property type="match status" value="1"/>
</dbReference>
<dbReference type="InterPro" id="IPR005762">
    <property type="entry name" value="MurD"/>
</dbReference>
<dbReference type="InterPro" id="IPR013221">
    <property type="entry name" value="Mur_ligase_cen"/>
</dbReference>
<dbReference type="Proteomes" id="UP000469325">
    <property type="component" value="Unassembled WGS sequence"/>
</dbReference>
<dbReference type="PANTHER" id="PTHR43692">
    <property type="entry name" value="UDP-N-ACETYLMURAMOYLALANINE--D-GLUTAMATE LIGASE"/>
    <property type="match status" value="1"/>
</dbReference>
<keyword evidence="7 8" id="KW-0132">Cell division</keyword>
<evidence type="ECO:0000256" key="3">
    <source>
        <dbReference type="ARBA" id="ARBA00022490"/>
    </source>
</evidence>
<keyword evidence="7 8" id="KW-0573">Peptidoglycan synthesis</keyword>
<reference evidence="11 12" key="1">
    <citation type="submission" date="2019-08" db="EMBL/GenBank/DDBJ databases">
        <title>In-depth cultivation of the pig gut microbiome towards novel bacterial diversity and tailored functional studies.</title>
        <authorList>
            <person name="Wylensek D."/>
            <person name="Hitch T.C.A."/>
            <person name="Clavel T."/>
        </authorList>
    </citation>
    <scope>NUCLEOTIDE SEQUENCE [LARGE SCALE GENOMIC DNA]</scope>
    <source>
        <strain evidence="11 12">CA-Schmier-601-WT-1</strain>
    </source>
</reference>
<dbReference type="GO" id="GO:0005524">
    <property type="term" value="F:ATP binding"/>
    <property type="evidence" value="ECO:0007669"/>
    <property type="project" value="UniProtKB-UniRule"/>
</dbReference>
<evidence type="ECO:0000256" key="1">
    <source>
        <dbReference type="ARBA" id="ARBA00004496"/>
    </source>
</evidence>
<accession>A0A6N7XFL6</accession>
<keyword evidence="7 8" id="KW-0133">Cell shape</keyword>
<dbReference type="NCBIfam" id="TIGR01087">
    <property type="entry name" value="murD"/>
    <property type="match status" value="1"/>
</dbReference>
<dbReference type="Pfam" id="PF08245">
    <property type="entry name" value="Mur_ligase_M"/>
    <property type="match status" value="1"/>
</dbReference>
<dbReference type="Gene3D" id="3.40.50.720">
    <property type="entry name" value="NAD(P)-binding Rossmann-like Domain"/>
    <property type="match status" value="1"/>
</dbReference>
<evidence type="ECO:0000259" key="9">
    <source>
        <dbReference type="Pfam" id="PF02875"/>
    </source>
</evidence>
<evidence type="ECO:0000256" key="2">
    <source>
        <dbReference type="ARBA" id="ARBA00004752"/>
    </source>
</evidence>
<dbReference type="AlphaFoldDB" id="A0A6N7XFL6"/>
<gene>
    <name evidence="7 11" type="primary">murD</name>
    <name evidence="11" type="ORF">FYJ68_08215</name>
</gene>
<comment type="function">
    <text evidence="7 8">Cell wall formation. Catalyzes the addition of glutamate to the nucleotide precursor UDP-N-acetylmuramoyl-L-alanine (UMA).</text>
</comment>
<dbReference type="GO" id="GO:0051301">
    <property type="term" value="P:cell division"/>
    <property type="evidence" value="ECO:0007669"/>
    <property type="project" value="UniProtKB-KW"/>
</dbReference>